<organism evidence="3 4">
    <name type="scientific">Diplodia seriata</name>
    <dbReference type="NCBI Taxonomy" id="420778"/>
    <lineage>
        <taxon>Eukaryota</taxon>
        <taxon>Fungi</taxon>
        <taxon>Dikarya</taxon>
        <taxon>Ascomycota</taxon>
        <taxon>Pezizomycotina</taxon>
        <taxon>Dothideomycetes</taxon>
        <taxon>Dothideomycetes incertae sedis</taxon>
        <taxon>Botryosphaeriales</taxon>
        <taxon>Botryosphaeriaceae</taxon>
        <taxon>Diplodia</taxon>
    </lineage>
</organism>
<dbReference type="AlphaFoldDB" id="A0A1S8BCX3"/>
<accession>A0A1S8BCX3</accession>
<dbReference type="InterPro" id="IPR050287">
    <property type="entry name" value="MTA/SAH_deaminase"/>
</dbReference>
<dbReference type="Proteomes" id="UP000190776">
    <property type="component" value="Unassembled WGS sequence"/>
</dbReference>
<keyword evidence="1" id="KW-0378">Hydrolase</keyword>
<evidence type="ECO:0000256" key="1">
    <source>
        <dbReference type="ARBA" id="ARBA00022801"/>
    </source>
</evidence>
<sequence>MTDTNTSIIIKHGTVITMDPALGVLRDCDILIEGNTITKIAPNITISDASTTRTIDATNCLVSPGYIDGHHHLWQQLLRSVGSDWSLADYVVAMRTCFGSLYTPADVYTATYAGAIDLLHHGVTTVVDHCHAINTPAHADAAISALAASRIRAAFCYGLYANPPLPDPFSSLSTADPAFTPAARRADLARVLAQHFSPDNTWAHRPLVLGLAANEPETAGAAGIADEIAYARSLRLPLVTAHVAIGHYDTGTLRVVQALAEERALGADLLFAHGAAWTDEECAALVRARCGVVATPETEMAMGMGHPVAFRIVDGWGGEAKVGLGVDVACAVSNDVVAQARLLLQAQRARDNERYAEKGRGPPLVCPRKAVDVLRLATQGGADALGIGELVGSLTVGKRADVVVTACEDVGMVPVVDPVAMLVCYSNSSHIRTVLVDGRVVKDGGKVLDVDWETLREDVRERSERLIKASESIVPELMKGISKEEDNFDEIMRKLSEALGAGKGEL</sequence>
<dbReference type="InterPro" id="IPR011059">
    <property type="entry name" value="Metal-dep_hydrolase_composite"/>
</dbReference>
<dbReference type="EMBL" id="MSZU01000085">
    <property type="protein sequence ID" value="OMP85181.1"/>
    <property type="molecule type" value="Genomic_DNA"/>
</dbReference>
<dbReference type="InterPro" id="IPR006680">
    <property type="entry name" value="Amidohydro-rel"/>
</dbReference>
<dbReference type="InterPro" id="IPR032466">
    <property type="entry name" value="Metal_Hydrolase"/>
</dbReference>
<dbReference type="STRING" id="420778.A0A1S8BCX3"/>
<evidence type="ECO:0000313" key="3">
    <source>
        <dbReference type="EMBL" id="OMP85181.1"/>
    </source>
</evidence>
<dbReference type="SUPFAM" id="SSF51556">
    <property type="entry name" value="Metallo-dependent hydrolases"/>
    <property type="match status" value="1"/>
</dbReference>
<dbReference type="Pfam" id="PF01979">
    <property type="entry name" value="Amidohydro_1"/>
    <property type="match status" value="1"/>
</dbReference>
<comment type="caution">
    <text evidence="3">The sequence shown here is derived from an EMBL/GenBank/DDBJ whole genome shotgun (WGS) entry which is preliminary data.</text>
</comment>
<dbReference type="GO" id="GO:0016810">
    <property type="term" value="F:hydrolase activity, acting on carbon-nitrogen (but not peptide) bonds"/>
    <property type="evidence" value="ECO:0007669"/>
    <property type="project" value="InterPro"/>
</dbReference>
<proteinExistence type="predicted"/>
<dbReference type="PANTHER" id="PTHR43794:SF11">
    <property type="entry name" value="AMIDOHYDROLASE-RELATED DOMAIN-CONTAINING PROTEIN"/>
    <property type="match status" value="1"/>
</dbReference>
<protein>
    <submittedName>
        <fullName evidence="3">5-methylthioadenosine/S-adenosylhomocysteine deaminase</fullName>
    </submittedName>
</protein>
<dbReference type="Gene3D" id="3.20.20.140">
    <property type="entry name" value="Metal-dependent hydrolases"/>
    <property type="match status" value="1"/>
</dbReference>
<dbReference type="OrthoDB" id="194468at2759"/>
<feature type="domain" description="Amidohydrolase-related" evidence="2">
    <location>
        <begin position="62"/>
        <end position="441"/>
    </location>
</feature>
<evidence type="ECO:0000313" key="4">
    <source>
        <dbReference type="Proteomes" id="UP000190776"/>
    </source>
</evidence>
<reference evidence="3 4" key="1">
    <citation type="submission" date="2017-01" db="EMBL/GenBank/DDBJ databases">
        <title>Draft genome sequence of Diplodia seriata F98.1, a fungal species involved in grapevine trunk diseases.</title>
        <authorList>
            <person name="Robert-Siegwald G."/>
            <person name="Vallet J."/>
            <person name="Abou-Mansour E."/>
            <person name="Xu J."/>
            <person name="Rey P."/>
            <person name="Bertsch C."/>
            <person name="Rego C."/>
            <person name="Larignon P."/>
            <person name="Fontaine F."/>
            <person name="Lebrun M.-H."/>
        </authorList>
    </citation>
    <scope>NUCLEOTIDE SEQUENCE [LARGE SCALE GENOMIC DNA]</scope>
    <source>
        <strain evidence="3 4">F98.1</strain>
    </source>
</reference>
<evidence type="ECO:0000259" key="2">
    <source>
        <dbReference type="Pfam" id="PF01979"/>
    </source>
</evidence>
<gene>
    <name evidence="3" type="ORF">BK809_0000281</name>
</gene>
<name>A0A1S8BCX3_9PEZI</name>
<dbReference type="Gene3D" id="2.30.40.10">
    <property type="entry name" value="Urease, subunit C, domain 1"/>
    <property type="match status" value="1"/>
</dbReference>
<dbReference type="PANTHER" id="PTHR43794">
    <property type="entry name" value="AMINOHYDROLASE SSNA-RELATED"/>
    <property type="match status" value="1"/>
</dbReference>
<dbReference type="SUPFAM" id="SSF51338">
    <property type="entry name" value="Composite domain of metallo-dependent hydrolases"/>
    <property type="match status" value="1"/>
</dbReference>